<feature type="region of interest" description="Disordered" evidence="1">
    <location>
        <begin position="369"/>
        <end position="471"/>
    </location>
</feature>
<proteinExistence type="predicted"/>
<feature type="compositionally biased region" description="Polar residues" evidence="1">
    <location>
        <begin position="399"/>
        <end position="416"/>
    </location>
</feature>
<sequence>MSWRRTLRMHLDNCGVRAQWLRTRHMSRTFIAARVVVCIAAIGAAVASQSAHAEAQPMSFAIASNVLDKPGGETALQQMLDAIGRERNTSFVVYDGNLKSEAEPCRDALYNARQQVFDSSRKPVILLPGGNDWASCNLPRAGSYDPVERLDFIRQLFFGDSNSLGQTPMSVIRESDVARFRPFRENVRWQANGIAFIGLNAPSPNNHYLTAGGRNGEFEDRSVANAFWIEHAVENARRADMHAVVVILQGDPDFARYERRDRFAWLRFSRGDTTRDGFLELKRSLVKAAESFRGPMIVIHGSDTPLPKGFRIDQPLRNDKGAVITNLTRIAIGLKNPHSQWLEVESDLNWRPPFRVRVRDVIFRPNTQAPATVQGASQASTPAVSSFPAVEDGAPGPSSFFQQMQPVQPAQPLQQHPSVAPNNDNPASNAAPQVPPLLTPATPAPALPPILSVPSNAATPASSTSNPGGAQ</sequence>
<name>A0A158ETN1_CABSO</name>
<dbReference type="RefSeq" id="WP_082850331.1">
    <property type="nucleotide sequence ID" value="NZ_FCOC02000001.1"/>
</dbReference>
<evidence type="ECO:0000313" key="2">
    <source>
        <dbReference type="EMBL" id="SAL10908.1"/>
    </source>
</evidence>
<protein>
    <submittedName>
        <fullName evidence="2">Membrane protein</fullName>
    </submittedName>
</protein>
<feature type="compositionally biased region" description="Pro residues" evidence="1">
    <location>
        <begin position="433"/>
        <end position="448"/>
    </location>
</feature>
<dbReference type="OrthoDB" id="58809at2"/>
<dbReference type="EMBL" id="FCOC02000001">
    <property type="protein sequence ID" value="SAL10908.1"/>
    <property type="molecule type" value="Genomic_DNA"/>
</dbReference>
<gene>
    <name evidence="2" type="ORF">AWB64_00336</name>
</gene>
<feature type="compositionally biased region" description="Low complexity" evidence="1">
    <location>
        <begin position="454"/>
        <end position="471"/>
    </location>
</feature>
<organism evidence="2 3">
    <name type="scientific">Caballeronia sordidicola</name>
    <name type="common">Burkholderia sordidicola</name>
    <dbReference type="NCBI Taxonomy" id="196367"/>
    <lineage>
        <taxon>Bacteria</taxon>
        <taxon>Pseudomonadati</taxon>
        <taxon>Pseudomonadota</taxon>
        <taxon>Betaproteobacteria</taxon>
        <taxon>Burkholderiales</taxon>
        <taxon>Burkholderiaceae</taxon>
        <taxon>Caballeronia</taxon>
    </lineage>
</organism>
<feature type="compositionally biased region" description="Polar residues" evidence="1">
    <location>
        <begin position="369"/>
        <end position="384"/>
    </location>
</feature>
<dbReference type="Proteomes" id="UP000054893">
    <property type="component" value="Unassembled WGS sequence"/>
</dbReference>
<reference evidence="2 3" key="1">
    <citation type="submission" date="2016-01" db="EMBL/GenBank/DDBJ databases">
        <authorList>
            <person name="Oliw E.H."/>
        </authorList>
    </citation>
    <scope>NUCLEOTIDE SEQUENCE [LARGE SCALE GENOMIC DNA]</scope>
    <source>
        <strain evidence="2">LMG 22029</strain>
    </source>
</reference>
<evidence type="ECO:0000313" key="3">
    <source>
        <dbReference type="Proteomes" id="UP000054893"/>
    </source>
</evidence>
<dbReference type="AlphaFoldDB" id="A0A158ETN1"/>
<accession>A0A158ETN1</accession>
<feature type="compositionally biased region" description="Low complexity" evidence="1">
    <location>
        <begin position="417"/>
        <end position="432"/>
    </location>
</feature>
<evidence type="ECO:0000256" key="1">
    <source>
        <dbReference type="SAM" id="MobiDB-lite"/>
    </source>
</evidence>